<organism evidence="1 2">
    <name type="scientific">Elysia crispata</name>
    <name type="common">lettuce slug</name>
    <dbReference type="NCBI Taxonomy" id="231223"/>
    <lineage>
        <taxon>Eukaryota</taxon>
        <taxon>Metazoa</taxon>
        <taxon>Spiralia</taxon>
        <taxon>Lophotrochozoa</taxon>
        <taxon>Mollusca</taxon>
        <taxon>Gastropoda</taxon>
        <taxon>Heterobranchia</taxon>
        <taxon>Euthyneura</taxon>
        <taxon>Panpulmonata</taxon>
        <taxon>Sacoglossa</taxon>
        <taxon>Placobranchoidea</taxon>
        <taxon>Plakobranchidae</taxon>
        <taxon>Elysia</taxon>
    </lineage>
</organism>
<evidence type="ECO:0000313" key="1">
    <source>
        <dbReference type="EMBL" id="KAK3799675.1"/>
    </source>
</evidence>
<dbReference type="EMBL" id="JAWDGP010000544">
    <property type="protein sequence ID" value="KAK3799675.1"/>
    <property type="molecule type" value="Genomic_DNA"/>
</dbReference>
<evidence type="ECO:0000313" key="2">
    <source>
        <dbReference type="Proteomes" id="UP001283361"/>
    </source>
</evidence>
<proteinExistence type="predicted"/>
<protein>
    <submittedName>
        <fullName evidence="1">Uncharacterized protein</fullName>
    </submittedName>
</protein>
<sequence>MLEPLSDDGGKVLFIPQLPLHYSCSSSSPRPEITLHLLLAPPPPPPPEACVYRSYARPEAEAASHQTHGGILVRHNLKALSFRENLKRPSLPDNLDSSLPPLEFPEEPCDVKVGKSWGSRFLGGVRSGTES</sequence>
<dbReference type="AlphaFoldDB" id="A0AAE1B5N1"/>
<reference evidence="1" key="1">
    <citation type="journal article" date="2023" name="G3 (Bethesda)">
        <title>A reference genome for the long-term kleptoplast-retaining sea slug Elysia crispata morphotype clarki.</title>
        <authorList>
            <person name="Eastman K.E."/>
            <person name="Pendleton A.L."/>
            <person name="Shaikh M.A."/>
            <person name="Suttiyut T."/>
            <person name="Ogas R."/>
            <person name="Tomko P."/>
            <person name="Gavelis G."/>
            <person name="Widhalm J.R."/>
            <person name="Wisecaver J.H."/>
        </authorList>
    </citation>
    <scope>NUCLEOTIDE SEQUENCE</scope>
    <source>
        <strain evidence="1">ECLA1</strain>
    </source>
</reference>
<keyword evidence="2" id="KW-1185">Reference proteome</keyword>
<name>A0AAE1B5N1_9GAST</name>
<comment type="caution">
    <text evidence="1">The sequence shown here is derived from an EMBL/GenBank/DDBJ whole genome shotgun (WGS) entry which is preliminary data.</text>
</comment>
<gene>
    <name evidence="1" type="ORF">RRG08_020410</name>
</gene>
<dbReference type="Proteomes" id="UP001283361">
    <property type="component" value="Unassembled WGS sequence"/>
</dbReference>
<accession>A0AAE1B5N1</accession>